<dbReference type="AlphaFoldDB" id="V5BSD3"/>
<protein>
    <submittedName>
        <fullName evidence="1">Uncharacterized protein</fullName>
    </submittedName>
</protein>
<name>V5BSD3_9GAMM</name>
<reference evidence="1 2" key="1">
    <citation type="journal article" date="2013" name="Genome Announc.">
        <title>Draft Genome Sequence of the Methanotrophic Gammaproteobacterium Methyloglobulus morosus DSM 22980 Strain KoM1.</title>
        <authorList>
            <person name="Poehlein A."/>
            <person name="Deutzmann J.S."/>
            <person name="Daniel R."/>
            <person name="Simeonova D.D."/>
        </authorList>
    </citation>
    <scope>NUCLEOTIDE SEQUENCE [LARGE SCALE GENOMIC DNA]</scope>
    <source>
        <strain evidence="1 2">KoM1</strain>
    </source>
</reference>
<evidence type="ECO:0000313" key="2">
    <source>
        <dbReference type="Proteomes" id="UP000017842"/>
    </source>
</evidence>
<comment type="caution">
    <text evidence="1">The sequence shown here is derived from an EMBL/GenBank/DDBJ whole genome shotgun (WGS) entry which is preliminary data.</text>
</comment>
<organism evidence="1 2">
    <name type="scientific">Methyloglobulus morosus KoM1</name>
    <dbReference type="NCBI Taxonomy" id="1116472"/>
    <lineage>
        <taxon>Bacteria</taxon>
        <taxon>Pseudomonadati</taxon>
        <taxon>Pseudomonadota</taxon>
        <taxon>Gammaproteobacteria</taxon>
        <taxon>Methylococcales</taxon>
        <taxon>Methylococcaceae</taxon>
        <taxon>Methyloglobulus</taxon>
    </lineage>
</organism>
<proteinExistence type="predicted"/>
<dbReference type="EMBL" id="AYLO01000150">
    <property type="protein sequence ID" value="ESS67483.1"/>
    <property type="molecule type" value="Genomic_DNA"/>
</dbReference>
<dbReference type="STRING" id="1116472.MGMO_164c00180"/>
<dbReference type="Proteomes" id="UP000017842">
    <property type="component" value="Unassembled WGS sequence"/>
</dbReference>
<sequence>MSKSHPFLSLFDLLILFNHLGIKLEQLFQPFGVVSEAAADVDAFQHFIIAFVRLPQVGGHVVGSYRSAMVAGKCASLASRMFSAQRVRSALFLSVSVGTGKLFHPIVPLYDKSVRILTQTVAIQTQ</sequence>
<accession>V5BSD3</accession>
<keyword evidence="2" id="KW-1185">Reference proteome</keyword>
<evidence type="ECO:0000313" key="1">
    <source>
        <dbReference type="EMBL" id="ESS67483.1"/>
    </source>
</evidence>
<gene>
    <name evidence="1" type="ORF">MGMO_164c00180</name>
</gene>